<name>A0A948T3B4_9FIRM</name>
<dbReference type="AlphaFoldDB" id="A0A948T3B4"/>
<dbReference type="PANTHER" id="PTHR34857">
    <property type="entry name" value="SLL0384 PROTEIN"/>
    <property type="match status" value="1"/>
</dbReference>
<evidence type="ECO:0000313" key="7">
    <source>
        <dbReference type="EMBL" id="MBU3806802.1"/>
    </source>
</evidence>
<evidence type="ECO:0000256" key="3">
    <source>
        <dbReference type="ARBA" id="ARBA00022692"/>
    </source>
</evidence>
<evidence type="ECO:0000256" key="6">
    <source>
        <dbReference type="SAM" id="Phobius"/>
    </source>
</evidence>
<comment type="subcellular location">
    <subcellularLocation>
        <location evidence="1">Membrane</location>
        <topology evidence="1">Multi-pass membrane protein</topology>
    </subcellularLocation>
</comment>
<keyword evidence="5 6" id="KW-0472">Membrane</keyword>
<dbReference type="Pfam" id="PF02361">
    <property type="entry name" value="CbiQ"/>
    <property type="match status" value="1"/>
</dbReference>
<reference evidence="7" key="1">
    <citation type="journal article" date="2021" name="PeerJ">
        <title>Extensive microbial diversity within the chicken gut microbiome revealed by metagenomics and culture.</title>
        <authorList>
            <person name="Gilroy R."/>
            <person name="Ravi A."/>
            <person name="Getino M."/>
            <person name="Pursley I."/>
            <person name="Horton D.L."/>
            <person name="Alikhan N.F."/>
            <person name="Baker D."/>
            <person name="Gharbi K."/>
            <person name="Hall N."/>
            <person name="Watson M."/>
            <person name="Adriaenssens E.M."/>
            <person name="Foster-Nyarko E."/>
            <person name="Jarju S."/>
            <person name="Secka A."/>
            <person name="Antonio M."/>
            <person name="Oren A."/>
            <person name="Chaudhuri R.R."/>
            <person name="La Ragione R."/>
            <person name="Hildebrand F."/>
            <person name="Pallen M.J."/>
        </authorList>
    </citation>
    <scope>NUCLEOTIDE SEQUENCE</scope>
    <source>
        <strain evidence="7">B5_2728</strain>
    </source>
</reference>
<dbReference type="GO" id="GO:0005886">
    <property type="term" value="C:plasma membrane"/>
    <property type="evidence" value="ECO:0007669"/>
    <property type="project" value="UniProtKB-ARBA"/>
</dbReference>
<dbReference type="PANTHER" id="PTHR34857:SF2">
    <property type="entry name" value="SLL0384 PROTEIN"/>
    <property type="match status" value="1"/>
</dbReference>
<reference evidence="7" key="2">
    <citation type="submission" date="2021-04" db="EMBL/GenBank/DDBJ databases">
        <authorList>
            <person name="Gilroy R."/>
        </authorList>
    </citation>
    <scope>NUCLEOTIDE SEQUENCE</scope>
    <source>
        <strain evidence="7">B5_2728</strain>
    </source>
</reference>
<gene>
    <name evidence="7" type="ORF">H9882_07960</name>
</gene>
<dbReference type="EMBL" id="JAHLFP010000072">
    <property type="protein sequence ID" value="MBU3806802.1"/>
    <property type="molecule type" value="Genomic_DNA"/>
</dbReference>
<keyword evidence="4 6" id="KW-1133">Transmembrane helix</keyword>
<dbReference type="InterPro" id="IPR003339">
    <property type="entry name" value="ABC/ECF_trnsptr_transmembrane"/>
</dbReference>
<keyword evidence="2" id="KW-1003">Cell membrane</keyword>
<feature type="transmembrane region" description="Helical" evidence="6">
    <location>
        <begin position="65"/>
        <end position="86"/>
    </location>
</feature>
<comment type="caution">
    <text evidence="7">The sequence shown here is derived from an EMBL/GenBank/DDBJ whole genome shotgun (WGS) entry which is preliminary data.</text>
</comment>
<evidence type="ECO:0000313" key="8">
    <source>
        <dbReference type="Proteomes" id="UP000713596"/>
    </source>
</evidence>
<evidence type="ECO:0000256" key="2">
    <source>
        <dbReference type="ARBA" id="ARBA00022475"/>
    </source>
</evidence>
<dbReference type="Proteomes" id="UP000713596">
    <property type="component" value="Unassembled WGS sequence"/>
</dbReference>
<sequence>FLSVALLAMLYTTAKIPLKVVLKSIKPIVPIVVFTAVLNLFFMTGKGEPLFSFWVLTIYPEGIRYAIFMSVRILTLIAGTSLLTYTTSPIVLTDAIERLLKPFARLGMPVHELAMMMTIALRFIPTLIEETDKIMNAQKARGAMLDSGKLKERIRAMAPVLIPLFISAFRRAEELAMAMECRCYRGGDGRTRLKVLRMQKTDWLVLAVCIVAFGLVWATRFLSVGVIFA</sequence>
<feature type="non-terminal residue" evidence="7">
    <location>
        <position position="1"/>
    </location>
</feature>
<accession>A0A948T3B4</accession>
<proteinExistence type="predicted"/>
<protein>
    <submittedName>
        <fullName evidence="7">Energy-coupling factor transporter transmembrane protein EcfT</fullName>
    </submittedName>
</protein>
<feature type="transmembrane region" description="Helical" evidence="6">
    <location>
        <begin position="24"/>
        <end position="44"/>
    </location>
</feature>
<dbReference type="InterPro" id="IPR051611">
    <property type="entry name" value="ECF_transporter_component"/>
</dbReference>
<evidence type="ECO:0000256" key="1">
    <source>
        <dbReference type="ARBA" id="ARBA00004141"/>
    </source>
</evidence>
<evidence type="ECO:0000256" key="4">
    <source>
        <dbReference type="ARBA" id="ARBA00022989"/>
    </source>
</evidence>
<organism evidence="7 8">
    <name type="scientific">Candidatus Allofournierella pullistercoris</name>
    <dbReference type="NCBI Taxonomy" id="2838597"/>
    <lineage>
        <taxon>Bacteria</taxon>
        <taxon>Bacillati</taxon>
        <taxon>Bacillota</taxon>
        <taxon>Clostridia</taxon>
        <taxon>Eubacteriales</taxon>
        <taxon>Oscillospiraceae</taxon>
        <taxon>Allofournierella</taxon>
    </lineage>
</organism>
<dbReference type="CDD" id="cd16914">
    <property type="entry name" value="EcfT"/>
    <property type="match status" value="1"/>
</dbReference>
<evidence type="ECO:0000256" key="5">
    <source>
        <dbReference type="ARBA" id="ARBA00023136"/>
    </source>
</evidence>
<feature type="transmembrane region" description="Helical" evidence="6">
    <location>
        <begin position="203"/>
        <end position="228"/>
    </location>
</feature>
<keyword evidence="3 6" id="KW-0812">Transmembrane</keyword>